<dbReference type="Pfam" id="PF08751">
    <property type="entry name" value="TrwC"/>
    <property type="match status" value="1"/>
</dbReference>
<dbReference type="Pfam" id="PF13604">
    <property type="entry name" value="AAA_30"/>
    <property type="match status" value="2"/>
</dbReference>
<feature type="region of interest" description="Disordered" evidence="1">
    <location>
        <begin position="350"/>
        <end position="375"/>
    </location>
</feature>
<dbReference type="HOGENOM" id="CLU_001748_0_2_4"/>
<feature type="region of interest" description="Disordered" evidence="1">
    <location>
        <begin position="170"/>
        <end position="194"/>
    </location>
</feature>
<reference evidence="4 6" key="4">
    <citation type="submission" date="2015-03" db="EMBL/GenBank/DDBJ databases">
        <authorList>
            <person name="Regsiter A."/>
            <person name="william w."/>
        </authorList>
    </citation>
    <scope>NUCLEOTIDE SEQUENCE [LARGE SCALE GENOMIC DNA]</scope>
    <source>
        <strain evidence="4 6">CB1</strain>
    </source>
</reference>
<feature type="region of interest" description="Disordered" evidence="1">
    <location>
        <begin position="985"/>
        <end position="1021"/>
    </location>
</feature>
<dbReference type="NCBIfam" id="NF041492">
    <property type="entry name" value="MobF"/>
    <property type="match status" value="1"/>
</dbReference>
<dbReference type="OrthoDB" id="1634048at2"/>
<dbReference type="EMBL" id="CTRI01000023">
    <property type="protein sequence ID" value="CQR34259.1"/>
    <property type="molecule type" value="Genomic_DNA"/>
</dbReference>
<dbReference type="InterPro" id="IPR027417">
    <property type="entry name" value="P-loop_NTPase"/>
</dbReference>
<dbReference type="AlphaFoldDB" id="D6CQ37"/>
<feature type="region of interest" description="Disordered" evidence="1">
    <location>
        <begin position="403"/>
        <end position="430"/>
    </location>
</feature>
<organism evidence="3 5">
    <name type="scientific">Thiomonas arsenitoxydans (strain DSM 22701 / CIP 110005 / 3As)</name>
    <dbReference type="NCBI Taxonomy" id="426114"/>
    <lineage>
        <taxon>Bacteria</taxon>
        <taxon>Pseudomonadati</taxon>
        <taxon>Pseudomonadota</taxon>
        <taxon>Betaproteobacteria</taxon>
        <taxon>Burkholderiales</taxon>
        <taxon>Thiomonas</taxon>
    </lineage>
</organism>
<dbReference type="Gene3D" id="3.40.50.300">
    <property type="entry name" value="P-loop containing nucleotide triphosphate hydrolases"/>
    <property type="match status" value="3"/>
</dbReference>
<feature type="compositionally biased region" description="Basic and acidic residues" evidence="1">
    <location>
        <begin position="403"/>
        <end position="420"/>
    </location>
</feature>
<protein>
    <submittedName>
        <fullName evidence="3">ATP-dependent exoDNAse (Exonuclease V), alpha subunit-helicase superfamily I member</fullName>
    </submittedName>
</protein>
<proteinExistence type="predicted"/>
<dbReference type="Proteomes" id="UP000002372">
    <property type="component" value="Chromosome"/>
</dbReference>
<accession>D6CQ37</accession>
<dbReference type="SUPFAM" id="SSF55464">
    <property type="entry name" value="Origin of replication-binding domain, RBD-like"/>
    <property type="match status" value="1"/>
</dbReference>
<dbReference type="KEGG" id="thi:THI_1433"/>
<reference evidence="5" key="2">
    <citation type="journal article" date="2010" name="PLoS Genet.">
        <title>Structure, function, and evolution of the Thiomonas spp. genome.</title>
        <authorList>
            <person name="Arsene-Ploetze F."/>
            <person name="Koechler S."/>
            <person name="Marchal M."/>
            <person name="Coppee J.Y."/>
            <person name="Chandler M."/>
            <person name="Bonnefoy V."/>
            <person name="Brochier-Armanet C."/>
            <person name="Barakat M."/>
            <person name="Barbe V."/>
            <person name="Battaglia-Brunet F."/>
            <person name="Bruneel O."/>
            <person name="Bryan C.G."/>
            <person name="Cleiss-Arnold J."/>
            <person name="Cruveiller S."/>
            <person name="Erhardt M."/>
            <person name="Heinrich-Salmeron A."/>
            <person name="Hommais F."/>
            <person name="Joulian C."/>
            <person name="Krin E."/>
            <person name="Lieutaud A."/>
            <person name="Lievremont D."/>
            <person name="Michel C."/>
            <person name="Muller D."/>
            <person name="Ortet P."/>
            <person name="Proux C."/>
            <person name="Siguier P."/>
            <person name="Roche D."/>
            <person name="Rouy Z."/>
            <person name="Salvignol G."/>
            <person name="Slyemi D."/>
            <person name="Talla E."/>
            <person name="Weiss S."/>
            <person name="Weissenbach J."/>
            <person name="Medigue C."/>
            <person name="Bertin P.N."/>
        </authorList>
    </citation>
    <scope>NUCLEOTIDE SEQUENCE [LARGE SCALE GENOMIC DNA]</scope>
    <source>
        <strain evidence="5">DSM 22701 / CIP 110005 / 3As</strain>
    </source>
</reference>
<feature type="compositionally biased region" description="Low complexity" evidence="1">
    <location>
        <begin position="997"/>
        <end position="1012"/>
    </location>
</feature>
<dbReference type="RefSeq" id="WP_013105453.1">
    <property type="nucleotide sequence ID" value="NC_014145.1"/>
</dbReference>
<dbReference type="Gene3D" id="2.30.30.940">
    <property type="match status" value="1"/>
</dbReference>
<keyword evidence="6" id="KW-1185">Reference proteome</keyword>
<evidence type="ECO:0000313" key="4">
    <source>
        <dbReference type="EMBL" id="CQR34259.1"/>
    </source>
</evidence>
<dbReference type="Proteomes" id="UP000078599">
    <property type="component" value="Unassembled WGS sequence"/>
</dbReference>
<evidence type="ECO:0000313" key="6">
    <source>
        <dbReference type="Proteomes" id="UP000078599"/>
    </source>
</evidence>
<evidence type="ECO:0000259" key="2">
    <source>
        <dbReference type="Pfam" id="PF08751"/>
    </source>
</evidence>
<dbReference type="SUPFAM" id="SSF52540">
    <property type="entry name" value="P-loop containing nucleoside triphosphate hydrolases"/>
    <property type="match status" value="2"/>
</dbReference>
<reference evidence="3" key="3">
    <citation type="submission" date="2010-07" db="EMBL/GenBank/DDBJ databases">
        <authorList>
            <person name="Genoscope - CEA"/>
        </authorList>
    </citation>
    <scope>NUCLEOTIDE SEQUENCE</scope>
    <source>
        <strain evidence="3">3As</strain>
    </source>
</reference>
<dbReference type="eggNOG" id="COG0507">
    <property type="taxonomic scope" value="Bacteria"/>
</dbReference>
<dbReference type="InterPro" id="IPR014862">
    <property type="entry name" value="TrwC"/>
</dbReference>
<evidence type="ECO:0000313" key="3">
    <source>
        <dbReference type="EMBL" id="CAZ88117.1"/>
    </source>
</evidence>
<evidence type="ECO:0000313" key="5">
    <source>
        <dbReference type="Proteomes" id="UP000002372"/>
    </source>
</evidence>
<reference key="1">
    <citation type="submission" date="2009-07" db="EMBL/GenBank/DDBJ databases">
        <authorList>
            <person name="Genoscope - CEA"/>
        </authorList>
    </citation>
    <scope>NUCLEOTIDE SEQUENCE</scope>
    <source>
        <strain>3As</strain>
    </source>
</reference>
<feature type="domain" description="TrwC relaxase" evidence="2">
    <location>
        <begin position="22"/>
        <end position="170"/>
    </location>
</feature>
<gene>
    <name evidence="3" type="ordered locus">THI_1433</name>
    <name evidence="4" type="ORF">THICB1_30372</name>
</gene>
<dbReference type="EMBL" id="FP475956">
    <property type="protein sequence ID" value="CAZ88117.1"/>
    <property type="molecule type" value="Genomic_DNA"/>
</dbReference>
<name>D6CQ37_THIA3</name>
<sequence>MEHPGQFCVGITFKSGSIFVRHEQGNLIYAKFEHSISRELDPQTHTHVVIANMTMHEGRWMSLSNERLLELRTTADQIYKAAMAHELQKAGYRLDFAHDGNFELQGYTPEQVNEFSLRTQQIDAWLAAQGIEPDQATGADRTRAFYSTRAAKAAPDSAELQREQWLERGQAAGLQPAERHEKGPMELEQTTPRQEAERAVAMARKHLGEREMAFSRKDLYANAARFVEGRASYADLEAAIQREFKAGELRERPDGKITTRGGMEAEKFLAHHLEAGRGAHIKVMSDAEFDKSLGLWERKKGFALSDEQRNAAHMILTGNDRFQGVQGLAGTGKTTLLEFVREAAESKGWAVRGHSNGAEQARKVEQESGIKSGTTARHLIDEEIKEKDAMLARAALRTLDRRSSLSPRPDFEKLEKDKSVTKSQDNGGRRYYITRSGETYTAALYQQSRSVEVRNMRHAGLTKKTYSVGRDGHVYRQGGTLKSEAAAAARQGINRSVDAFFGRGVASLPWRALIKHEAKRALVKHENWGRVGLLRGSLVKAQLGIGDAIARSAEYRALQAQAQSRDADKPMRILNVMDEASMSATTDFNKVIKSTEQAGEKTVFLGDRLQHQSIGAGTAFEQAQAHMPTVELGRDSIRRQQTEEAKSIVGRILDGDHAVAVQATPAVEIRHAQEAALVQHPEKGREQSEALRVAAREDNAAVIKKLSRDYVALPPAERDNVIVITSTNSDCRGINDAVRDERKAHGELQAGVKVETLERTDKTAAESKRAASYRPGEIVQFGASYKAIGVEKNAYARVERTSAEHNTVALRLESGHRVTVQAGKANLQSFRQTEREFAPGDRIRFTKNESLTRSERDAGKADGDRKLNGMSGVVMKIQDGVMHARLDGGREVAVNLREYRHIDHAYATTSVSAQGQTKNQVWVHHNTEGGRHGDRESYVNLTRMRDVAKLYTQDVAKAAQQAGVRLNKSTASASRDEVQAYKDARQVKQMNAGRGAGRQAAATRPAPQPAVARSKDAGRGR</sequence>
<evidence type="ECO:0000256" key="1">
    <source>
        <dbReference type="SAM" id="MobiDB-lite"/>
    </source>
</evidence>